<keyword evidence="11" id="KW-1185">Reference proteome</keyword>
<feature type="compositionally biased region" description="Basic and acidic residues" evidence="8">
    <location>
        <begin position="50"/>
        <end position="60"/>
    </location>
</feature>
<dbReference type="GO" id="GO:0031297">
    <property type="term" value="P:replication fork processing"/>
    <property type="evidence" value="ECO:0007669"/>
    <property type="project" value="UniProtKB-UniRule"/>
</dbReference>
<dbReference type="GO" id="GO:0043111">
    <property type="term" value="P:replication fork arrest"/>
    <property type="evidence" value="ECO:0007669"/>
    <property type="project" value="TreeGrafter"/>
</dbReference>
<evidence type="ECO:0000256" key="7">
    <source>
        <dbReference type="RuleBase" id="RU366049"/>
    </source>
</evidence>
<dbReference type="InterPro" id="IPR012923">
    <property type="entry name" value="Csm3"/>
</dbReference>
<dbReference type="Pfam" id="PF07962">
    <property type="entry name" value="Swi3"/>
    <property type="match status" value="1"/>
</dbReference>
<dbReference type="GO" id="GO:0031298">
    <property type="term" value="C:replication fork protection complex"/>
    <property type="evidence" value="ECO:0007669"/>
    <property type="project" value="TreeGrafter"/>
</dbReference>
<reference evidence="10" key="1">
    <citation type="journal article" date="2022" name="bioRxiv">
        <title>Sequencing and chromosome-scale assembly of the giantPleurodeles waltlgenome.</title>
        <authorList>
            <person name="Brown T."/>
            <person name="Elewa A."/>
            <person name="Iarovenko S."/>
            <person name="Subramanian E."/>
            <person name="Araus A.J."/>
            <person name="Petzold A."/>
            <person name="Susuki M."/>
            <person name="Suzuki K.-i.T."/>
            <person name="Hayashi T."/>
            <person name="Toyoda A."/>
            <person name="Oliveira C."/>
            <person name="Osipova E."/>
            <person name="Leigh N.D."/>
            <person name="Simon A."/>
            <person name="Yun M.H."/>
        </authorList>
    </citation>
    <scope>NUCLEOTIDE SEQUENCE</scope>
    <source>
        <strain evidence="10">20211129_DDA</strain>
        <tissue evidence="10">Liver</tissue>
    </source>
</reference>
<comment type="caution">
    <text evidence="10">The sequence shown here is derived from an EMBL/GenBank/DDBJ whole genome shotgun (WGS) entry which is preliminary data.</text>
</comment>
<accession>A0AAV7TRI3</accession>
<organism evidence="10 11">
    <name type="scientific">Pleurodeles waltl</name>
    <name type="common">Iberian ribbed newt</name>
    <dbReference type="NCBI Taxonomy" id="8319"/>
    <lineage>
        <taxon>Eukaryota</taxon>
        <taxon>Metazoa</taxon>
        <taxon>Chordata</taxon>
        <taxon>Craniata</taxon>
        <taxon>Vertebrata</taxon>
        <taxon>Euteleostomi</taxon>
        <taxon>Amphibia</taxon>
        <taxon>Batrachia</taxon>
        <taxon>Caudata</taxon>
        <taxon>Salamandroidea</taxon>
        <taxon>Salamandridae</taxon>
        <taxon>Pleurodelinae</taxon>
        <taxon>Pleurodeles</taxon>
    </lineage>
</organism>
<evidence type="ECO:0000256" key="1">
    <source>
        <dbReference type="ARBA" id="ARBA00004123"/>
    </source>
</evidence>
<dbReference type="PANTHER" id="PTHR13220:SF11">
    <property type="entry name" value="TIMELESS-INTERACTING PROTEIN"/>
    <property type="match status" value="1"/>
</dbReference>
<dbReference type="GO" id="GO:0003677">
    <property type="term" value="F:DNA binding"/>
    <property type="evidence" value="ECO:0007669"/>
    <property type="project" value="TreeGrafter"/>
</dbReference>
<name>A0AAV7TRI3_PLEWA</name>
<evidence type="ECO:0000256" key="6">
    <source>
        <dbReference type="ARBA" id="ARBA00023306"/>
    </source>
</evidence>
<comment type="function">
    <text evidence="7">Plays an important role in the control of DNA replication and the maintenance of replication fork stability.</text>
</comment>
<dbReference type="PANTHER" id="PTHR13220">
    <property type="entry name" value="TIMELESS INTERACTING-RELATED"/>
    <property type="match status" value="1"/>
</dbReference>
<evidence type="ECO:0000259" key="9">
    <source>
        <dbReference type="Pfam" id="PF07962"/>
    </source>
</evidence>
<dbReference type="GO" id="GO:0006974">
    <property type="term" value="P:DNA damage response"/>
    <property type="evidence" value="ECO:0007669"/>
    <property type="project" value="UniProtKB-KW"/>
</dbReference>
<dbReference type="AlphaFoldDB" id="A0AAV7TRI3"/>
<evidence type="ECO:0000313" key="10">
    <source>
        <dbReference type="EMBL" id="KAJ1179299.1"/>
    </source>
</evidence>
<feature type="region of interest" description="Disordered" evidence="8">
    <location>
        <begin position="1"/>
        <end position="67"/>
    </location>
</feature>
<keyword evidence="6 7" id="KW-0131">Cell cycle</keyword>
<dbReference type="InterPro" id="IPR040038">
    <property type="entry name" value="TIPIN/Csm3/Swi3"/>
</dbReference>
<keyword evidence="5 7" id="KW-0539">Nucleus</keyword>
<comment type="similarity">
    <text evidence="2 7">Belongs to the CSM3 family.</text>
</comment>
<proteinExistence type="inferred from homology"/>
<dbReference type="GO" id="GO:0000076">
    <property type="term" value="P:DNA replication checkpoint signaling"/>
    <property type="evidence" value="ECO:0007669"/>
    <property type="project" value="UniProtKB-UniRule"/>
</dbReference>
<dbReference type="EMBL" id="JANPWB010000006">
    <property type="protein sequence ID" value="KAJ1179299.1"/>
    <property type="molecule type" value="Genomic_DNA"/>
</dbReference>
<comment type="subcellular location">
    <subcellularLocation>
        <location evidence="1 7">Nucleus</location>
    </subcellularLocation>
</comment>
<evidence type="ECO:0000256" key="8">
    <source>
        <dbReference type="SAM" id="MobiDB-lite"/>
    </source>
</evidence>
<gene>
    <name evidence="10" type="ORF">NDU88_004533</name>
</gene>
<keyword evidence="4 7" id="KW-0227">DNA damage</keyword>
<evidence type="ECO:0000256" key="2">
    <source>
        <dbReference type="ARBA" id="ARBA00006075"/>
    </source>
</evidence>
<evidence type="ECO:0000256" key="3">
    <source>
        <dbReference type="ARBA" id="ARBA00018750"/>
    </source>
</evidence>
<evidence type="ECO:0000256" key="4">
    <source>
        <dbReference type="ARBA" id="ARBA00022763"/>
    </source>
</evidence>
<feature type="domain" description="Chromosome segregation in meiosis protein 3" evidence="9">
    <location>
        <begin position="69"/>
        <end position="149"/>
    </location>
</feature>
<dbReference type="Proteomes" id="UP001066276">
    <property type="component" value="Chromosome 3_2"/>
</dbReference>
<sequence>MENSLFDIPDYEHTEDETFAAFPPPASPGDGDGEHIANGMDGWDGNRGSPKAEEPPEPARKKVKRNIPKLDADRLVSERGLPALRTMFNDTKFKGKGHEAEDLKLLLRHMEHWAHRLYPKLPFEDFINKLEALGAKKTVQTCLKRIRMDLPIAHSDFTSQEGVQLEGQNDGANMPSDDFDMHLPSKDIELSPRHLSVKVNSPPSSQSSPSLSEELRLRIERNKQLALERRMAKIQNSSQTQDFPPSPMAAPPVAEVKKKDAQELYDDMDDELLDVLVATAAETEASVMNCVASASAFDDAGNSADLAVANLTTAKATTDNIVAPNIAADAPANASRKEAAETARVKDCDVRESAETSVMEDAADTMSDVDKGEDATAFITNMASAKISIDTVVCNKDDTVAHVIEESVHKVAADYETCAAEVASEAATEPEAANTGTSKTNFDFAEDRTVSDSSMFTVDSTEVSGKCADGSTVSAAGDALNKGVGFGLGVLDNAVDNTANKEAFVKDPMETEPTFGDEAAATILSSMHEK</sequence>
<evidence type="ECO:0000313" key="11">
    <source>
        <dbReference type="Proteomes" id="UP001066276"/>
    </source>
</evidence>
<evidence type="ECO:0000256" key="5">
    <source>
        <dbReference type="ARBA" id="ARBA00023242"/>
    </source>
</evidence>
<protein>
    <recommendedName>
        <fullName evidence="3 7">TIMELESS-interacting protein</fullName>
    </recommendedName>
</protein>